<dbReference type="InterPro" id="IPR011990">
    <property type="entry name" value="TPR-like_helical_dom_sf"/>
</dbReference>
<evidence type="ECO:0000256" key="8">
    <source>
        <dbReference type="ARBA" id="ARBA00022896"/>
    </source>
</evidence>
<protein>
    <recommendedName>
        <fullName evidence="5">procollagen-proline 4-dioxygenase</fullName>
        <ecNumber evidence="5">1.14.11.2</ecNumber>
    </recommendedName>
</protein>
<dbReference type="Gene3D" id="2.60.120.620">
    <property type="entry name" value="q2cbj1_9rhob like domain"/>
    <property type="match status" value="1"/>
</dbReference>
<evidence type="ECO:0000256" key="11">
    <source>
        <dbReference type="ARBA" id="ARBA00023004"/>
    </source>
</evidence>
<evidence type="ECO:0000256" key="3">
    <source>
        <dbReference type="ARBA" id="ARBA00004319"/>
    </source>
</evidence>
<dbReference type="PROSITE" id="PS51471">
    <property type="entry name" value="FE2OG_OXY"/>
    <property type="match status" value="1"/>
</dbReference>
<dbReference type="InterPro" id="IPR013547">
    <property type="entry name" value="P4H_N"/>
</dbReference>
<dbReference type="SMART" id="SM00702">
    <property type="entry name" value="P4Hc"/>
    <property type="match status" value="1"/>
</dbReference>
<evidence type="ECO:0000256" key="6">
    <source>
        <dbReference type="ARBA" id="ARBA00022723"/>
    </source>
</evidence>
<dbReference type="InterPro" id="IPR044862">
    <property type="entry name" value="Pro_4_hyd_alph_FE2OG_OXY"/>
</dbReference>
<dbReference type="InterPro" id="IPR059068">
    <property type="entry name" value="TPR_P4H"/>
</dbReference>
<feature type="domain" description="Fe2OG dioxygenase" evidence="13">
    <location>
        <begin position="365"/>
        <end position="468"/>
    </location>
</feature>
<keyword evidence="11" id="KW-0408">Iron</keyword>
<dbReference type="InterPro" id="IPR045054">
    <property type="entry name" value="P4HA-like"/>
</dbReference>
<evidence type="ECO:0000256" key="4">
    <source>
        <dbReference type="ARBA" id="ARBA00006511"/>
    </source>
</evidence>
<comment type="cofactor">
    <cofactor evidence="1">
        <name>L-ascorbate</name>
        <dbReference type="ChEBI" id="CHEBI:38290"/>
    </cofactor>
</comment>
<evidence type="ECO:0000256" key="10">
    <source>
        <dbReference type="ARBA" id="ARBA00023002"/>
    </source>
</evidence>
<evidence type="ECO:0000313" key="14">
    <source>
        <dbReference type="EMBL" id="CAG5112182.1"/>
    </source>
</evidence>
<evidence type="ECO:0000256" key="12">
    <source>
        <dbReference type="ARBA" id="ARBA00023180"/>
    </source>
</evidence>
<evidence type="ECO:0000256" key="5">
    <source>
        <dbReference type="ARBA" id="ARBA00012269"/>
    </source>
</evidence>
<comment type="subcellular location">
    <subcellularLocation>
        <location evidence="3">Endoplasmic reticulum lumen</location>
    </subcellularLocation>
</comment>
<dbReference type="Gene3D" id="6.10.140.1460">
    <property type="match status" value="1"/>
</dbReference>
<keyword evidence="9" id="KW-0223">Dioxygenase</keyword>
<keyword evidence="6" id="KW-0479">Metal-binding</keyword>
<evidence type="ECO:0000259" key="13">
    <source>
        <dbReference type="PROSITE" id="PS51471"/>
    </source>
</evidence>
<dbReference type="Proteomes" id="UP001158576">
    <property type="component" value="Chromosome 2"/>
</dbReference>
<dbReference type="Pfam" id="PF13640">
    <property type="entry name" value="2OG-FeII_Oxy_3"/>
    <property type="match status" value="1"/>
</dbReference>
<keyword evidence="8" id="KW-0847">Vitamin C</keyword>
<evidence type="ECO:0000313" key="15">
    <source>
        <dbReference type="Proteomes" id="UP001158576"/>
    </source>
</evidence>
<dbReference type="Pfam" id="PF23558">
    <property type="entry name" value="TPR_P4H"/>
    <property type="match status" value="1"/>
</dbReference>
<dbReference type="PANTHER" id="PTHR10869:SF244">
    <property type="entry name" value="PROLYL 4-HYDROXYLASE SUBUNIT ALPHA-2"/>
    <property type="match status" value="1"/>
</dbReference>
<dbReference type="EC" id="1.14.11.2" evidence="5"/>
<dbReference type="InterPro" id="IPR005123">
    <property type="entry name" value="Oxoglu/Fe-dep_dioxygenase_dom"/>
</dbReference>
<accession>A0ABN7T5B1</accession>
<dbReference type="PANTHER" id="PTHR10869">
    <property type="entry name" value="PROLYL 4-HYDROXYLASE ALPHA SUBUNIT"/>
    <property type="match status" value="1"/>
</dbReference>
<sequence>MEEEEILIEEISDYLSSEIHRLDKLKTVISTIQSERGSSSYQDHLSHPVNQYRLIRRFTKEWVDINRLLENPENPPEFEELLLNHDEITGAAQALSRLSDVYQIEPIHFATGNATRNAPQLSFEDSFKIGNALYNKQEYYHCTKWMRAARALIPQPDNTVFPKYSDLLDYEAFCSSHSGNTPRALALTEEILKRNDHSEPERIESNWRYYQSKISDFDSFPNDYLERPSHYNPEERQRYEELCQLGYDNENILRDNNDDELSCYFFKGHENDFFSRLGPWKVEEIAKKPYVVRFYEILYEDEIDALERLGEEKLARATVFDPATHKLVNADYRVSKSAWLKDEDSKIVATYNRRISRLTGLDLEYAEQLQMSNYGIGGQYEPHFDYSRREWDIYNNRRIATWLSYLTTVEQGGGTVFTELGLHIRSIKGSAVFWYNLLPNGSGDERTRHAACPVLRGNKWVSNKWIHEFGNEWNRRCRLDEEADNLFL</sequence>
<name>A0ABN7T5B1_OIKDI</name>
<keyword evidence="7" id="KW-0256">Endoplasmic reticulum</keyword>
<dbReference type="InterPro" id="IPR006620">
    <property type="entry name" value="Pro_4_hyd_alph"/>
</dbReference>
<evidence type="ECO:0000256" key="1">
    <source>
        <dbReference type="ARBA" id="ARBA00001961"/>
    </source>
</evidence>
<keyword evidence="10" id="KW-0560">Oxidoreductase</keyword>
<dbReference type="Gene3D" id="1.25.40.10">
    <property type="entry name" value="Tetratricopeptide repeat domain"/>
    <property type="match status" value="1"/>
</dbReference>
<keyword evidence="15" id="KW-1185">Reference proteome</keyword>
<dbReference type="SUPFAM" id="SSF48452">
    <property type="entry name" value="TPR-like"/>
    <property type="match status" value="1"/>
</dbReference>
<comment type="similarity">
    <text evidence="4">Belongs to the P4HA family.</text>
</comment>
<evidence type="ECO:0000256" key="7">
    <source>
        <dbReference type="ARBA" id="ARBA00022824"/>
    </source>
</evidence>
<reference evidence="14 15" key="1">
    <citation type="submission" date="2021-04" db="EMBL/GenBank/DDBJ databases">
        <authorList>
            <person name="Bliznina A."/>
        </authorList>
    </citation>
    <scope>NUCLEOTIDE SEQUENCE [LARGE SCALE GENOMIC DNA]</scope>
</reference>
<comment type="function">
    <text evidence="2">Catalyzes the post-translational formation of 4-hydroxyproline in -Xaa-Pro-Gly- sequences in collagens and other proteins.</text>
</comment>
<proteinExistence type="inferred from homology"/>
<evidence type="ECO:0000256" key="9">
    <source>
        <dbReference type="ARBA" id="ARBA00022964"/>
    </source>
</evidence>
<dbReference type="EMBL" id="OU015567">
    <property type="protein sequence ID" value="CAG5112182.1"/>
    <property type="molecule type" value="Genomic_DNA"/>
</dbReference>
<gene>
    <name evidence="14" type="ORF">OKIOD_LOCUS15190</name>
</gene>
<dbReference type="Pfam" id="PF08336">
    <property type="entry name" value="P4Ha_N"/>
    <property type="match status" value="1"/>
</dbReference>
<evidence type="ECO:0000256" key="2">
    <source>
        <dbReference type="ARBA" id="ARBA00002035"/>
    </source>
</evidence>
<organism evidence="14 15">
    <name type="scientific">Oikopleura dioica</name>
    <name type="common">Tunicate</name>
    <dbReference type="NCBI Taxonomy" id="34765"/>
    <lineage>
        <taxon>Eukaryota</taxon>
        <taxon>Metazoa</taxon>
        <taxon>Chordata</taxon>
        <taxon>Tunicata</taxon>
        <taxon>Appendicularia</taxon>
        <taxon>Copelata</taxon>
        <taxon>Oikopleuridae</taxon>
        <taxon>Oikopleura</taxon>
    </lineage>
</organism>
<keyword evidence="12" id="KW-0325">Glycoprotein</keyword>